<dbReference type="Proteomes" id="UP001231189">
    <property type="component" value="Unassembled WGS sequence"/>
</dbReference>
<organism evidence="3 4">
    <name type="scientific">Lolium multiflorum</name>
    <name type="common">Italian ryegrass</name>
    <name type="synonym">Lolium perenne subsp. multiflorum</name>
    <dbReference type="NCBI Taxonomy" id="4521"/>
    <lineage>
        <taxon>Eukaryota</taxon>
        <taxon>Viridiplantae</taxon>
        <taxon>Streptophyta</taxon>
        <taxon>Embryophyta</taxon>
        <taxon>Tracheophyta</taxon>
        <taxon>Spermatophyta</taxon>
        <taxon>Magnoliopsida</taxon>
        <taxon>Liliopsida</taxon>
        <taxon>Poales</taxon>
        <taxon>Poaceae</taxon>
        <taxon>BOP clade</taxon>
        <taxon>Pooideae</taxon>
        <taxon>Poodae</taxon>
        <taxon>Poeae</taxon>
        <taxon>Poeae Chloroplast Group 2 (Poeae type)</taxon>
        <taxon>Loliodinae</taxon>
        <taxon>Loliinae</taxon>
        <taxon>Lolium</taxon>
    </lineage>
</organism>
<sequence>MENLTETPPPPIPSRGIQEIASGTLPGGVISRRTLRRHGRLRSDVFHVGAGITGVAPHYIPPPSTFNVLLGSSWHMGKTCRLRLHHPRRSMCRRLLLPRSPMRLACAYYLDGYVDGTIPCPPSMVHVLAPDGTPMALPNPAHRQWTAQDQAILSAIQSSLMPTVAGMVLFAATSHQAWSTLDASFSSQSMARSMAIRNKLGDLKKLDKSVTAYYNEAKELADILSSIGQPLRDSEFIGYILKGLGEDYDSLVENVEGRDSTNPISAHDMYAHLLNTEQCLGARRPDGPSFDAPVNAAYRGGRNQQQPRPFSGSPPQPPKQPASQPRPATTTGGRGRSWVCTTCGTKAPCQLCGIAGHLASRCHRRFKQDFLGIGNDGSGNEKQAALATHTHGSTTTYPVDATWYMDTGASDHLTHELSRLNPRETYAGHDQVRTADGTGMRISHVGQASLLSHTSRHVHLRNVLRVPSVTRNLLSVKRLTIDNDVFVEFHPFHFFVKDRVTRDVLLRGRSRDGLYVLDAPAAPAASTAPQKRPKNQSAQKNPEKSHKFYSAKRLTEQKGQARGGRGLLPISQRGQEGAAPPYGVGPSGLHRHRLFAYIVSRDVKTLHQLTKLQKDSRGAAVAKLRFGGQSLSGTPPGRGIAPGVISIDTTAIFTAVAVSHDEEGVVLPRG</sequence>
<feature type="region of interest" description="Disordered" evidence="1">
    <location>
        <begin position="282"/>
        <end position="336"/>
    </location>
</feature>
<evidence type="ECO:0000256" key="1">
    <source>
        <dbReference type="SAM" id="MobiDB-lite"/>
    </source>
</evidence>
<comment type="caution">
    <text evidence="3">The sequence shown here is derived from an EMBL/GenBank/DDBJ whole genome shotgun (WGS) entry which is preliminary data.</text>
</comment>
<proteinExistence type="predicted"/>
<evidence type="ECO:0000313" key="3">
    <source>
        <dbReference type="EMBL" id="KAK1692242.1"/>
    </source>
</evidence>
<dbReference type="PANTHER" id="PTHR47481:SF31">
    <property type="entry name" value="OS01G0873500 PROTEIN"/>
    <property type="match status" value="1"/>
</dbReference>
<dbReference type="InterPro" id="IPR054722">
    <property type="entry name" value="PolX-like_BBD"/>
</dbReference>
<reference evidence="3" key="1">
    <citation type="submission" date="2023-07" db="EMBL/GenBank/DDBJ databases">
        <title>A chromosome-level genome assembly of Lolium multiflorum.</title>
        <authorList>
            <person name="Chen Y."/>
            <person name="Copetti D."/>
            <person name="Kolliker R."/>
            <person name="Studer B."/>
        </authorList>
    </citation>
    <scope>NUCLEOTIDE SEQUENCE</scope>
    <source>
        <strain evidence="3">02402/16</strain>
        <tissue evidence="3">Leaf</tissue>
    </source>
</reference>
<gene>
    <name evidence="3" type="ORF">QYE76_008939</name>
</gene>
<feature type="region of interest" description="Disordered" evidence="1">
    <location>
        <begin position="523"/>
        <end position="584"/>
    </location>
</feature>
<evidence type="ECO:0000313" key="4">
    <source>
        <dbReference type="Proteomes" id="UP001231189"/>
    </source>
</evidence>
<evidence type="ECO:0000259" key="2">
    <source>
        <dbReference type="Pfam" id="PF22936"/>
    </source>
</evidence>
<dbReference type="PANTHER" id="PTHR47481">
    <property type="match status" value="1"/>
</dbReference>
<dbReference type="Pfam" id="PF22936">
    <property type="entry name" value="Pol_BBD"/>
    <property type="match status" value="1"/>
</dbReference>
<keyword evidence="4" id="KW-1185">Reference proteome</keyword>
<name>A0AAD8TSP0_LOLMU</name>
<accession>A0AAD8TSP0</accession>
<dbReference type="Pfam" id="PF14223">
    <property type="entry name" value="Retrotran_gag_2"/>
    <property type="match status" value="1"/>
</dbReference>
<protein>
    <recommendedName>
        <fullName evidence="2">Retrovirus-related Pol polyprotein from transposon TNT 1-94-like beta-barrel domain-containing protein</fullName>
    </recommendedName>
</protein>
<dbReference type="EMBL" id="JAUUTY010000001">
    <property type="protein sequence ID" value="KAK1692242.1"/>
    <property type="molecule type" value="Genomic_DNA"/>
</dbReference>
<dbReference type="AlphaFoldDB" id="A0AAD8TSP0"/>
<feature type="domain" description="Retrovirus-related Pol polyprotein from transposon TNT 1-94-like beta-barrel" evidence="2">
    <location>
        <begin position="403"/>
        <end position="480"/>
    </location>
</feature>